<name>A0A5N5M9A5_9ROSI</name>
<comment type="catalytic activity">
    <reaction evidence="12">
        <text>thymidine + ATP = dTMP + ADP + H(+)</text>
        <dbReference type="Rhea" id="RHEA:19129"/>
        <dbReference type="ChEBI" id="CHEBI:15378"/>
        <dbReference type="ChEBI" id="CHEBI:17748"/>
        <dbReference type="ChEBI" id="CHEBI:30616"/>
        <dbReference type="ChEBI" id="CHEBI:63528"/>
        <dbReference type="ChEBI" id="CHEBI:456216"/>
        <dbReference type="EC" id="2.7.1.21"/>
    </reaction>
</comment>
<dbReference type="SUPFAM" id="SSF57716">
    <property type="entry name" value="Glucocorticoid receptor-like (DNA-binding domain)"/>
    <property type="match status" value="1"/>
</dbReference>
<keyword evidence="6" id="KW-0677">Repeat</keyword>
<feature type="region of interest" description="Disordered" evidence="16">
    <location>
        <begin position="828"/>
        <end position="860"/>
    </location>
</feature>
<dbReference type="NCBIfam" id="TIGR00756">
    <property type="entry name" value="PPR"/>
    <property type="match status" value="4"/>
</dbReference>
<feature type="repeat" description="PPR" evidence="14">
    <location>
        <begin position="590"/>
        <end position="624"/>
    </location>
</feature>
<evidence type="ECO:0000256" key="10">
    <source>
        <dbReference type="ARBA" id="ARBA00022840"/>
    </source>
</evidence>
<organism evidence="17 18">
    <name type="scientific">Salix brachista</name>
    <dbReference type="NCBI Taxonomy" id="2182728"/>
    <lineage>
        <taxon>Eukaryota</taxon>
        <taxon>Viridiplantae</taxon>
        <taxon>Streptophyta</taxon>
        <taxon>Embryophyta</taxon>
        <taxon>Tracheophyta</taxon>
        <taxon>Spermatophyta</taxon>
        <taxon>Magnoliopsida</taxon>
        <taxon>eudicotyledons</taxon>
        <taxon>Gunneridae</taxon>
        <taxon>Pentapetalae</taxon>
        <taxon>rosids</taxon>
        <taxon>fabids</taxon>
        <taxon>Malpighiales</taxon>
        <taxon>Salicaceae</taxon>
        <taxon>Saliceae</taxon>
        <taxon>Salix</taxon>
    </lineage>
</organism>
<dbReference type="InterPro" id="IPR027417">
    <property type="entry name" value="P-loop_NTPase"/>
</dbReference>
<dbReference type="AlphaFoldDB" id="A0A5N5M9A5"/>
<evidence type="ECO:0000256" key="16">
    <source>
        <dbReference type="SAM" id="MobiDB-lite"/>
    </source>
</evidence>
<reference evidence="18" key="1">
    <citation type="journal article" date="2019" name="Gigascience">
        <title>De novo genome assembly of the endangered Acer yangbiense, a plant species with extremely small populations endemic to Yunnan Province, China.</title>
        <authorList>
            <person name="Yang J."/>
            <person name="Wariss H.M."/>
            <person name="Tao L."/>
            <person name="Zhang R."/>
            <person name="Yun Q."/>
            <person name="Hollingsworth P."/>
            <person name="Dao Z."/>
            <person name="Luo G."/>
            <person name="Guo H."/>
            <person name="Ma Y."/>
            <person name="Sun W."/>
        </authorList>
    </citation>
    <scope>NUCLEOTIDE SEQUENCE [LARGE SCALE GENOMIC DNA]</scope>
    <source>
        <strain evidence="18">cv. br00</strain>
    </source>
</reference>
<dbReference type="GO" id="GO:0042802">
    <property type="term" value="F:identical protein binding"/>
    <property type="evidence" value="ECO:0007669"/>
    <property type="project" value="UniProtKB-ARBA"/>
</dbReference>
<keyword evidence="7" id="KW-0547">Nucleotide-binding</keyword>
<dbReference type="FunFam" id="3.40.50.300:FF:000948">
    <property type="entry name" value="Thymidine kinase"/>
    <property type="match status" value="1"/>
</dbReference>
<dbReference type="Gene3D" id="3.30.60.20">
    <property type="match status" value="1"/>
</dbReference>
<evidence type="ECO:0000256" key="5">
    <source>
        <dbReference type="ARBA" id="ARBA00022723"/>
    </source>
</evidence>
<sequence>MLTITISRMQSLITPTFLFSPMSTKATPLASNLLYLASKSNLFSKTQNPISSLPLKPIMISLKPSDFRIQTRCVHSKSSRSTSSGEIHVIVGPMFSGKTTTLLRRVQAEINDGRHCQLPGQELRELEKILKFLCITVRMNEAMWLLWLLGLELDRGTYALLLQKCIFRQMYKKGRRIHAQMVVCGCSLNMVVCGCSLNMVVCGYALNEYLKTTLAILNVAIIKSNKDDRYGLDSVVTHDGIKLPCCALPNLSSFRQKFGQDAYDQLDVIGIDEAQFLDDLYDFCHDVADHEGKTVIVAGLDGDYLRRSFGSVLDIIPLADSVTKLSARCEICGKRAFFTLRKTEETQTELIGGADVYMPVCRQHYVTGQVAVEAARMVLESQKGPKLAPPVSKTLQIFIKIQSASLFPSGFVRNFSVFNSKDNDSEHETEWERLLKPYDLKELRRSFNQITPFQLCKLLELPLDVETSMEIFKWAGAQKGYCHSFSVYYLLIDKLGAAAGFKVIDRLLLQMKEEGIVFRESLFILIMKYYGRAGLPGQATRLLLDMKGVYCCEPSFRSYNAVLDVLVVGNCPSVASNVFYDMLNKGISPNDYTFGLVMKALCMVNEVDNACLLLRDMTKHGCVPNSVIYQTLIDALSKRDRVDEALKLLEEMFLMGCPPDVNTFNTVIYGFCRLNRVLEGAKLVDRMILKGFTPNDLTYGYLMHGLCKTEVLRMALYLMMLHGISWFTISVDKVTQSVRPSPMLSFRDRKVPSVLGRWNLFWPSELFFMKVAMTADRQNAIPQIAFPVLLYLNTQDKQSSPYCRRKDPFPRAHLNQFITKPFDLANDTRGNSRHQRYQDQPLSSNVNPAALYEMPGHRDA</sequence>
<accession>A0A5N5M9A5</accession>
<comment type="similarity">
    <text evidence="1 15">Belongs to the thymidine kinase family.</text>
</comment>
<evidence type="ECO:0000256" key="13">
    <source>
        <dbReference type="ARBA" id="ARBA00060693"/>
    </source>
</evidence>
<evidence type="ECO:0000256" key="1">
    <source>
        <dbReference type="ARBA" id="ARBA00007587"/>
    </source>
</evidence>
<dbReference type="Pfam" id="PF13041">
    <property type="entry name" value="PPR_2"/>
    <property type="match status" value="2"/>
</dbReference>
<comment type="pathway">
    <text evidence="13">Pyrimidine metabolism.</text>
</comment>
<protein>
    <recommendedName>
        <fullName evidence="2">thymidine kinase</fullName>
        <ecNumber evidence="2">2.7.1.21</ecNumber>
    </recommendedName>
</protein>
<proteinExistence type="inferred from homology"/>
<gene>
    <name evidence="17" type="ORF">DKX38_008858</name>
</gene>
<feature type="repeat" description="PPR" evidence="14">
    <location>
        <begin position="625"/>
        <end position="659"/>
    </location>
</feature>
<dbReference type="InterPro" id="IPR001267">
    <property type="entry name" value="Thymidine_kinase"/>
</dbReference>
<dbReference type="GO" id="GO:0005524">
    <property type="term" value="F:ATP binding"/>
    <property type="evidence" value="ECO:0007669"/>
    <property type="project" value="UniProtKB-KW"/>
</dbReference>
<keyword evidence="18" id="KW-1185">Reference proteome</keyword>
<dbReference type="GO" id="GO:0046104">
    <property type="term" value="P:thymidine metabolic process"/>
    <property type="evidence" value="ECO:0007669"/>
    <property type="project" value="TreeGrafter"/>
</dbReference>
<dbReference type="GO" id="GO:0006950">
    <property type="term" value="P:response to stress"/>
    <property type="evidence" value="ECO:0007669"/>
    <property type="project" value="UniProtKB-ARBA"/>
</dbReference>
<dbReference type="InterPro" id="IPR002885">
    <property type="entry name" value="PPR_rpt"/>
</dbReference>
<dbReference type="FunFam" id="3.30.60.20:FF:000051">
    <property type="entry name" value="Thymidine kinase"/>
    <property type="match status" value="1"/>
</dbReference>
<dbReference type="PANTHER" id="PTHR11441:SF0">
    <property type="entry name" value="THYMIDINE KINASE, CYTOSOLIC"/>
    <property type="match status" value="1"/>
</dbReference>
<keyword evidence="10" id="KW-0067">ATP-binding</keyword>
<keyword evidence="5" id="KW-0479">Metal-binding</keyword>
<dbReference type="PANTHER" id="PTHR11441">
    <property type="entry name" value="THYMIDINE KINASE"/>
    <property type="match status" value="1"/>
</dbReference>
<dbReference type="Proteomes" id="UP000326939">
    <property type="component" value="Chromosome 6"/>
</dbReference>
<evidence type="ECO:0000256" key="12">
    <source>
        <dbReference type="ARBA" id="ARBA00048254"/>
    </source>
</evidence>
<dbReference type="InterPro" id="IPR020633">
    <property type="entry name" value="Thymidine_kinase_CS"/>
</dbReference>
<keyword evidence="3" id="KW-0237">DNA synthesis</keyword>
<dbReference type="Pfam" id="PF00265">
    <property type="entry name" value="TK"/>
    <property type="match status" value="2"/>
</dbReference>
<dbReference type="GO" id="GO:0071897">
    <property type="term" value="P:DNA biosynthetic process"/>
    <property type="evidence" value="ECO:0007669"/>
    <property type="project" value="UniProtKB-KW"/>
</dbReference>
<dbReference type="InterPro" id="IPR011990">
    <property type="entry name" value="TPR-like_helical_dom_sf"/>
</dbReference>
<keyword evidence="8" id="KW-0418">Kinase</keyword>
<dbReference type="Gene3D" id="3.40.50.300">
    <property type="entry name" value="P-loop containing nucleotide triphosphate hydrolases"/>
    <property type="match status" value="2"/>
</dbReference>
<keyword evidence="9" id="KW-0862">Zinc</keyword>
<dbReference type="GO" id="GO:0046872">
    <property type="term" value="F:metal ion binding"/>
    <property type="evidence" value="ECO:0007669"/>
    <property type="project" value="UniProtKB-KW"/>
</dbReference>
<dbReference type="Gene3D" id="1.25.40.10">
    <property type="entry name" value="Tetratricopeptide repeat domain"/>
    <property type="match status" value="2"/>
</dbReference>
<comment type="pathway">
    <text evidence="11">Purine metabolism.</text>
</comment>
<evidence type="ECO:0000256" key="2">
    <source>
        <dbReference type="ARBA" id="ARBA00012118"/>
    </source>
</evidence>
<comment type="caution">
    <text evidence="17">The sequence shown here is derived from an EMBL/GenBank/DDBJ whole genome shotgun (WGS) entry which is preliminary data.</text>
</comment>
<evidence type="ECO:0000256" key="11">
    <source>
        <dbReference type="ARBA" id="ARBA00025704"/>
    </source>
</evidence>
<evidence type="ECO:0000313" key="17">
    <source>
        <dbReference type="EMBL" id="KAB5551547.1"/>
    </source>
</evidence>
<evidence type="ECO:0000256" key="6">
    <source>
        <dbReference type="ARBA" id="ARBA00022737"/>
    </source>
</evidence>
<dbReference type="PROSITE" id="PS00603">
    <property type="entry name" value="TK_CELLULAR_TYPE"/>
    <property type="match status" value="1"/>
</dbReference>
<feature type="compositionally biased region" description="Polar residues" evidence="16">
    <location>
        <begin position="838"/>
        <end position="847"/>
    </location>
</feature>
<feature type="repeat" description="PPR" evidence="14">
    <location>
        <begin position="660"/>
        <end position="694"/>
    </location>
</feature>
<evidence type="ECO:0000256" key="14">
    <source>
        <dbReference type="PROSITE-ProRule" id="PRU00708"/>
    </source>
</evidence>
<keyword evidence="4" id="KW-0808">Transferase</keyword>
<evidence type="ECO:0000256" key="7">
    <source>
        <dbReference type="ARBA" id="ARBA00022741"/>
    </source>
</evidence>
<evidence type="ECO:0000256" key="15">
    <source>
        <dbReference type="RuleBase" id="RU004165"/>
    </source>
</evidence>
<evidence type="ECO:0000256" key="8">
    <source>
        <dbReference type="ARBA" id="ARBA00022777"/>
    </source>
</evidence>
<dbReference type="PROSITE" id="PS51375">
    <property type="entry name" value="PPR"/>
    <property type="match status" value="3"/>
</dbReference>
<dbReference type="SUPFAM" id="SSF52540">
    <property type="entry name" value="P-loop containing nucleoside triphosphate hydrolases"/>
    <property type="match status" value="2"/>
</dbReference>
<evidence type="ECO:0000313" key="18">
    <source>
        <dbReference type="Proteomes" id="UP000326939"/>
    </source>
</evidence>
<dbReference type="GO" id="GO:0004797">
    <property type="term" value="F:thymidine kinase activity"/>
    <property type="evidence" value="ECO:0007669"/>
    <property type="project" value="UniProtKB-EC"/>
</dbReference>
<evidence type="ECO:0000256" key="9">
    <source>
        <dbReference type="ARBA" id="ARBA00022833"/>
    </source>
</evidence>
<dbReference type="EC" id="2.7.1.21" evidence="2"/>
<evidence type="ECO:0000256" key="3">
    <source>
        <dbReference type="ARBA" id="ARBA00022634"/>
    </source>
</evidence>
<dbReference type="EMBL" id="VDCV01000006">
    <property type="protein sequence ID" value="KAB5551547.1"/>
    <property type="molecule type" value="Genomic_DNA"/>
</dbReference>
<evidence type="ECO:0000256" key="4">
    <source>
        <dbReference type="ARBA" id="ARBA00022679"/>
    </source>
</evidence>